<proteinExistence type="predicted"/>
<evidence type="ECO:0000313" key="1">
    <source>
        <dbReference type="EMBL" id="GKX68389.1"/>
    </source>
</evidence>
<comment type="caution">
    <text evidence="1">The sequence shown here is derived from an EMBL/GenBank/DDBJ whole genome shotgun (WGS) entry which is preliminary data.</text>
</comment>
<evidence type="ECO:0000313" key="2">
    <source>
        <dbReference type="Proteomes" id="UP001058074"/>
    </source>
</evidence>
<dbReference type="Proteomes" id="UP001058074">
    <property type="component" value="Unassembled WGS sequence"/>
</dbReference>
<keyword evidence="2" id="KW-1185">Reference proteome</keyword>
<dbReference type="EMBL" id="BROD01000001">
    <property type="protein sequence ID" value="GKX68389.1"/>
    <property type="molecule type" value="Genomic_DNA"/>
</dbReference>
<protein>
    <submittedName>
        <fullName evidence="1">Uncharacterized protein</fullName>
    </submittedName>
</protein>
<reference evidence="1" key="1">
    <citation type="journal article" date="2025" name="Int. J. Syst. Evol. Microbiol.">
        <title>Inconstantimicrobium mannanitabidum sp. nov., a novel member of the family Clostridiaceae isolated from anoxic soil under the treatment of reductive soil disinfestation.</title>
        <authorList>
            <person name="Ueki A."/>
            <person name="Tonouchi A."/>
            <person name="Honma S."/>
            <person name="Kaku N."/>
            <person name="Ueki K."/>
        </authorList>
    </citation>
    <scope>NUCLEOTIDE SEQUENCE</scope>
    <source>
        <strain evidence="1">TW13</strain>
    </source>
</reference>
<gene>
    <name evidence="1" type="ORF">rsdtw13_36470</name>
</gene>
<accession>A0ACB5RH45</accession>
<name>A0ACB5RH45_9CLOT</name>
<sequence>MDNVFDLIEIITNKRSNCRIIWLFNIGTEKYWSDESYSVKDTNEELLLTHVEEMNLLLTRKQDILILRKRPDERFLKYLEEIGFEVPQIICPKSNEDDCRSISEIILEDENFLKLLSGLNKNEDDVYFVPYGISFLEEKISQICNLRMIGTSSSIVKQINDKAFSRNLAEQLGLKVTEGKVCNSFEQIEEEYYKLKCKFNRVIIKQCCGASGKGLYVVDNDRKLKSTIMILKHFTKSKVNSKWIVEGWYEKKCDINYQIYVREDGEVNVFSIKEQLLDETKYIGSVVPPRISCDIIEKYKSYGEIIGQALHKIGFNGVLGVDSFISEDDLIIPIIEINARFTLSTYISFLPEKFHDKSIYSFYERLTLKDGISFNDLENLIRKNNLGFDLRNNTGLFCYVSETMKDNVSRHNGRLFVAIIGDSYQENKLMKEKLDRALESIRR</sequence>
<organism evidence="1 2">
    <name type="scientific">Inconstantimicrobium mannanitabidum</name>
    <dbReference type="NCBI Taxonomy" id="1604901"/>
    <lineage>
        <taxon>Bacteria</taxon>
        <taxon>Bacillati</taxon>
        <taxon>Bacillota</taxon>
        <taxon>Clostridia</taxon>
        <taxon>Eubacteriales</taxon>
        <taxon>Clostridiaceae</taxon>
        <taxon>Inconstantimicrobium</taxon>
    </lineage>
</organism>